<comment type="caution">
    <text evidence="1">The sequence shown here is derived from an EMBL/GenBank/DDBJ whole genome shotgun (WGS) entry which is preliminary data.</text>
</comment>
<dbReference type="EMBL" id="REGN01002888">
    <property type="protein sequence ID" value="RNA25673.1"/>
    <property type="molecule type" value="Genomic_DNA"/>
</dbReference>
<keyword evidence="2" id="KW-1185">Reference proteome</keyword>
<dbReference type="Proteomes" id="UP000276133">
    <property type="component" value="Unassembled WGS sequence"/>
</dbReference>
<evidence type="ECO:0000313" key="1">
    <source>
        <dbReference type="EMBL" id="RNA25673.1"/>
    </source>
</evidence>
<organism evidence="1 2">
    <name type="scientific">Brachionus plicatilis</name>
    <name type="common">Marine rotifer</name>
    <name type="synonym">Brachionus muelleri</name>
    <dbReference type="NCBI Taxonomy" id="10195"/>
    <lineage>
        <taxon>Eukaryota</taxon>
        <taxon>Metazoa</taxon>
        <taxon>Spiralia</taxon>
        <taxon>Gnathifera</taxon>
        <taxon>Rotifera</taxon>
        <taxon>Eurotatoria</taxon>
        <taxon>Monogononta</taxon>
        <taxon>Pseudotrocha</taxon>
        <taxon>Ploima</taxon>
        <taxon>Brachionidae</taxon>
        <taxon>Brachionus</taxon>
    </lineage>
</organism>
<name>A0A3M7RQ23_BRAPC</name>
<evidence type="ECO:0000313" key="2">
    <source>
        <dbReference type="Proteomes" id="UP000276133"/>
    </source>
</evidence>
<protein>
    <submittedName>
        <fullName evidence="1">Uncharacterized protein</fullName>
    </submittedName>
</protein>
<gene>
    <name evidence="1" type="ORF">BpHYR1_017071</name>
</gene>
<reference evidence="1 2" key="1">
    <citation type="journal article" date="2018" name="Sci. Rep.">
        <title>Genomic signatures of local adaptation to the degree of environmental predictability in rotifers.</title>
        <authorList>
            <person name="Franch-Gras L."/>
            <person name="Hahn C."/>
            <person name="Garcia-Roger E.M."/>
            <person name="Carmona M.J."/>
            <person name="Serra M."/>
            <person name="Gomez A."/>
        </authorList>
    </citation>
    <scope>NUCLEOTIDE SEQUENCE [LARGE SCALE GENOMIC DNA]</scope>
    <source>
        <strain evidence="1">HYR1</strain>
    </source>
</reference>
<proteinExistence type="predicted"/>
<dbReference type="AlphaFoldDB" id="A0A3M7RQ23"/>
<sequence length="99" mass="11978">MSQKILFGQLKNNLFFDKQLKWTWSCLQYSRKICLELIESLFHYVFNRVINQLQILNSINKVLRNSEIIHWKSNNEQISEIMMCQMALKKLKPLFEQNI</sequence>
<accession>A0A3M7RQ23</accession>